<dbReference type="AlphaFoldDB" id="A0A834SYN3"/>
<proteinExistence type="predicted"/>
<comment type="caution">
    <text evidence="1">The sequence shown here is derived from an EMBL/GenBank/DDBJ whole genome shotgun (WGS) entry which is preliminary data.</text>
</comment>
<protein>
    <submittedName>
        <fullName evidence="1">Uncharacterized protein</fullName>
    </submittedName>
</protein>
<dbReference type="Proteomes" id="UP000634136">
    <property type="component" value="Unassembled WGS sequence"/>
</dbReference>
<gene>
    <name evidence="1" type="ORF">G2W53_033104</name>
</gene>
<organism evidence="1 2">
    <name type="scientific">Senna tora</name>
    <dbReference type="NCBI Taxonomy" id="362788"/>
    <lineage>
        <taxon>Eukaryota</taxon>
        <taxon>Viridiplantae</taxon>
        <taxon>Streptophyta</taxon>
        <taxon>Embryophyta</taxon>
        <taxon>Tracheophyta</taxon>
        <taxon>Spermatophyta</taxon>
        <taxon>Magnoliopsida</taxon>
        <taxon>eudicotyledons</taxon>
        <taxon>Gunneridae</taxon>
        <taxon>Pentapetalae</taxon>
        <taxon>rosids</taxon>
        <taxon>fabids</taxon>
        <taxon>Fabales</taxon>
        <taxon>Fabaceae</taxon>
        <taxon>Caesalpinioideae</taxon>
        <taxon>Cassia clade</taxon>
        <taxon>Senna</taxon>
    </lineage>
</organism>
<reference evidence="1" key="1">
    <citation type="submission" date="2020-09" db="EMBL/GenBank/DDBJ databases">
        <title>Genome-Enabled Discovery of Anthraquinone Biosynthesis in Senna tora.</title>
        <authorList>
            <person name="Kang S.-H."/>
            <person name="Pandey R.P."/>
            <person name="Lee C.-M."/>
            <person name="Sim J.-S."/>
            <person name="Jeong J.-T."/>
            <person name="Choi B.-S."/>
            <person name="Jung M."/>
            <person name="Ginzburg D."/>
            <person name="Zhao K."/>
            <person name="Won S.Y."/>
            <person name="Oh T.-J."/>
            <person name="Yu Y."/>
            <person name="Kim N.-H."/>
            <person name="Lee O.R."/>
            <person name="Lee T.-H."/>
            <person name="Bashyal P."/>
            <person name="Kim T.-S."/>
            <person name="Lee W.-H."/>
            <person name="Kawkins C."/>
            <person name="Kim C.-K."/>
            <person name="Kim J.S."/>
            <person name="Ahn B.O."/>
            <person name="Rhee S.Y."/>
            <person name="Sohng J.K."/>
        </authorList>
    </citation>
    <scope>NUCLEOTIDE SEQUENCE</scope>
    <source>
        <tissue evidence="1">Leaf</tissue>
    </source>
</reference>
<evidence type="ECO:0000313" key="1">
    <source>
        <dbReference type="EMBL" id="KAF7812128.1"/>
    </source>
</evidence>
<accession>A0A834SYN3</accession>
<keyword evidence="2" id="KW-1185">Reference proteome</keyword>
<dbReference type="EMBL" id="JAAIUW010000010">
    <property type="protein sequence ID" value="KAF7812128.1"/>
    <property type="molecule type" value="Genomic_DNA"/>
</dbReference>
<name>A0A834SYN3_9FABA</name>
<evidence type="ECO:0000313" key="2">
    <source>
        <dbReference type="Proteomes" id="UP000634136"/>
    </source>
</evidence>
<sequence>MPRLPYLRYSGLASSVRVVSSVKVAILSAVGKLVWLWVLFAVGKLVKVAGASSSLASLLQEPLCNALKLHINVTFLDEAESVCLSVYTISRSALNAEIIPVLS</sequence>